<dbReference type="Pfam" id="PF21362">
    <property type="entry name" value="Sina_RING"/>
    <property type="match status" value="1"/>
</dbReference>
<accession>A0ABD2WDA9</accession>
<dbReference type="GO" id="GO:0008270">
    <property type="term" value="F:zinc ion binding"/>
    <property type="evidence" value="ECO:0007669"/>
    <property type="project" value="UniProtKB-KW"/>
</dbReference>
<sequence>MSEFPMIAIGREELLLDIDDSRRDRKEDATERSHGFHLVRSKWDPYPWIGPVEKSSSADVAGLRSGDCLLGVDGRDVLGLEMNDIGHLIGKNDRVNLSIWRRPGSSNEPNLARFSDNEQSQHQQASVLMEGPLPEVAQKLARAVSGIVKALECPVCLESASPPVSQCVHGHLLCYGCRLKTDRCPVCRVRLGRGRCLLADKVHRLLSQELVADRETRSLRDCILGAPPAVTDHCPHEINDDRRLAKRPRVKRLLEKLLLTSSSSRAMEPEAELLTGSTESIDGSAASSVDGNMLYGRRWLLRLYDRRKSASTGELDRNGVDADLETARSNKTSFTDLTFKSAASTSLLCVPQMSYWGASTESMTASRISCPLSLLGRCHQVLDSSNLMEHLEDQHDGPIVHFYKRRVTLPFPCPFQGDAIYALHQKDDILILQTHEDKIWIGNVQVDSRTRWEWMLHVTSIDGNEIHLRKEVANLHEPCQLMSHQVASIPDNFVATSLTVSLIEINSNEGCVKV</sequence>
<dbReference type="AlphaFoldDB" id="A0ABD2WDA9"/>
<feature type="domain" description="RING-type" evidence="5">
    <location>
        <begin position="153"/>
        <end position="188"/>
    </location>
</feature>
<comment type="caution">
    <text evidence="6">The sequence shown here is derived from an EMBL/GenBank/DDBJ whole genome shotgun (WGS) entry which is preliminary data.</text>
</comment>
<evidence type="ECO:0000256" key="4">
    <source>
        <dbReference type="PROSITE-ProRule" id="PRU00175"/>
    </source>
</evidence>
<evidence type="ECO:0000259" key="5">
    <source>
        <dbReference type="PROSITE" id="PS50089"/>
    </source>
</evidence>
<dbReference type="CDD" id="cd16571">
    <property type="entry name" value="RING-HC_SIAHs"/>
    <property type="match status" value="1"/>
</dbReference>
<protein>
    <recommendedName>
        <fullName evidence="5">RING-type domain-containing protein</fullName>
    </recommendedName>
</protein>
<dbReference type="SUPFAM" id="SSF50156">
    <property type="entry name" value="PDZ domain-like"/>
    <property type="match status" value="1"/>
</dbReference>
<evidence type="ECO:0000256" key="2">
    <source>
        <dbReference type="ARBA" id="ARBA00022771"/>
    </source>
</evidence>
<dbReference type="Pfam" id="PF17820">
    <property type="entry name" value="PDZ_6"/>
    <property type="match status" value="1"/>
</dbReference>
<name>A0ABD2WDA9_9HYME</name>
<evidence type="ECO:0000256" key="3">
    <source>
        <dbReference type="ARBA" id="ARBA00022833"/>
    </source>
</evidence>
<dbReference type="InterPro" id="IPR001841">
    <property type="entry name" value="Znf_RING"/>
</dbReference>
<dbReference type="Gene3D" id="3.30.40.10">
    <property type="entry name" value="Zinc/RING finger domain, C3HC4 (zinc finger)"/>
    <property type="match status" value="1"/>
</dbReference>
<gene>
    <name evidence="6" type="ORF">TKK_014623</name>
</gene>
<evidence type="ECO:0000313" key="6">
    <source>
        <dbReference type="EMBL" id="KAL3390462.1"/>
    </source>
</evidence>
<dbReference type="PANTHER" id="PTHR10315">
    <property type="entry name" value="E3 UBIQUITIN PROTEIN LIGASE SIAH"/>
    <property type="match status" value="1"/>
</dbReference>
<dbReference type="PROSITE" id="PS50089">
    <property type="entry name" value="ZF_RING_2"/>
    <property type="match status" value="1"/>
</dbReference>
<dbReference type="Proteomes" id="UP001627154">
    <property type="component" value="Unassembled WGS sequence"/>
</dbReference>
<evidence type="ECO:0000256" key="1">
    <source>
        <dbReference type="ARBA" id="ARBA00022723"/>
    </source>
</evidence>
<proteinExistence type="predicted"/>
<dbReference type="EMBL" id="JBJJXI010000117">
    <property type="protein sequence ID" value="KAL3390462.1"/>
    <property type="molecule type" value="Genomic_DNA"/>
</dbReference>
<organism evidence="6 7">
    <name type="scientific">Trichogramma kaykai</name>
    <dbReference type="NCBI Taxonomy" id="54128"/>
    <lineage>
        <taxon>Eukaryota</taxon>
        <taxon>Metazoa</taxon>
        <taxon>Ecdysozoa</taxon>
        <taxon>Arthropoda</taxon>
        <taxon>Hexapoda</taxon>
        <taxon>Insecta</taxon>
        <taxon>Pterygota</taxon>
        <taxon>Neoptera</taxon>
        <taxon>Endopterygota</taxon>
        <taxon>Hymenoptera</taxon>
        <taxon>Apocrita</taxon>
        <taxon>Proctotrupomorpha</taxon>
        <taxon>Chalcidoidea</taxon>
        <taxon>Trichogrammatidae</taxon>
        <taxon>Trichogramma</taxon>
    </lineage>
</organism>
<dbReference type="PANTHER" id="PTHR10315:SF155">
    <property type="entry name" value="IP10571P"/>
    <property type="match status" value="1"/>
</dbReference>
<dbReference type="Gene3D" id="2.30.42.10">
    <property type="match status" value="1"/>
</dbReference>
<keyword evidence="2 4" id="KW-0863">Zinc-finger</keyword>
<dbReference type="InterPro" id="IPR041489">
    <property type="entry name" value="PDZ_6"/>
</dbReference>
<dbReference type="InterPro" id="IPR052088">
    <property type="entry name" value="E3_ubiquitin-ligase_SINA"/>
</dbReference>
<keyword evidence="3" id="KW-0862">Zinc</keyword>
<keyword evidence="7" id="KW-1185">Reference proteome</keyword>
<dbReference type="InterPro" id="IPR013083">
    <property type="entry name" value="Znf_RING/FYVE/PHD"/>
</dbReference>
<dbReference type="InterPro" id="IPR049548">
    <property type="entry name" value="Sina-like_RING"/>
</dbReference>
<dbReference type="SUPFAM" id="SSF57850">
    <property type="entry name" value="RING/U-box"/>
    <property type="match status" value="1"/>
</dbReference>
<evidence type="ECO:0000313" key="7">
    <source>
        <dbReference type="Proteomes" id="UP001627154"/>
    </source>
</evidence>
<dbReference type="InterPro" id="IPR036034">
    <property type="entry name" value="PDZ_sf"/>
</dbReference>
<keyword evidence="1" id="KW-0479">Metal-binding</keyword>
<reference evidence="6 7" key="1">
    <citation type="journal article" date="2024" name="bioRxiv">
        <title>A reference genome for Trichogramma kaykai: A tiny desert-dwelling parasitoid wasp with competing sex-ratio distorters.</title>
        <authorList>
            <person name="Culotta J."/>
            <person name="Lindsey A.R."/>
        </authorList>
    </citation>
    <scope>NUCLEOTIDE SEQUENCE [LARGE SCALE GENOMIC DNA]</scope>
    <source>
        <strain evidence="6 7">KSX58</strain>
    </source>
</reference>